<gene>
    <name evidence="2" type="ORF">CHLRE_06g283600v5</name>
</gene>
<dbReference type="InParanoid" id="A0A2K3DPT6"/>
<organism evidence="2 3">
    <name type="scientific">Chlamydomonas reinhardtii</name>
    <name type="common">Chlamydomonas smithii</name>
    <dbReference type="NCBI Taxonomy" id="3055"/>
    <lineage>
        <taxon>Eukaryota</taxon>
        <taxon>Viridiplantae</taxon>
        <taxon>Chlorophyta</taxon>
        <taxon>core chlorophytes</taxon>
        <taxon>Chlorophyceae</taxon>
        <taxon>CS clade</taxon>
        <taxon>Chlamydomonadales</taxon>
        <taxon>Chlamydomonadaceae</taxon>
        <taxon>Chlamydomonas</taxon>
    </lineage>
</organism>
<accession>A0A2K3DPT6</accession>
<dbReference type="Gramene" id="PNW82551">
    <property type="protein sequence ID" value="PNW82551"/>
    <property type="gene ID" value="CHLRE_06g283600v5"/>
</dbReference>
<dbReference type="OrthoDB" id="513017at2759"/>
<dbReference type="PaxDb" id="3055-EDP01720"/>
<protein>
    <submittedName>
        <fullName evidence="2">Uncharacterized protein</fullName>
    </submittedName>
</protein>
<dbReference type="AlphaFoldDB" id="A0A2K3DPT6"/>
<dbReference type="Proteomes" id="UP000006906">
    <property type="component" value="Chromosome 6"/>
</dbReference>
<name>A0A2K3DPT6_CHLRE</name>
<dbReference type="KEGG" id="cre:CHLRE_06g283600v5"/>
<feature type="compositionally biased region" description="Polar residues" evidence="1">
    <location>
        <begin position="32"/>
        <end position="41"/>
    </location>
</feature>
<evidence type="ECO:0000256" key="1">
    <source>
        <dbReference type="SAM" id="MobiDB-lite"/>
    </source>
</evidence>
<dbReference type="GeneID" id="5720965"/>
<dbReference type="RefSeq" id="XP_001695462.2">
    <property type="nucleotide sequence ID" value="XM_001695410.2"/>
</dbReference>
<dbReference type="ExpressionAtlas" id="A0A2K3DPT6">
    <property type="expression patterns" value="baseline"/>
</dbReference>
<sequence>MLNLQRRGAIGATTPNTAARHRLGTPPAATPSRESASSLDDQVQRIIKERRRDVAMLGGSAPSRERKNPKAWKNMDALREYLEKPVGGQPGFIASVLNWLSQNGFVGLKEPRGLAGVYRWFLNLVPSNVHRISPARPYVRHPPPELVSQARSSPLPGLLLVAPESLAKAAVDVPGVLAMSSEEAVGRLTGLKALLPVIDVSHLVITEPRFYLGTPRAEVEACVCAYVNLLVDRHKLPSSLVQEMVWYDPGLPMVANDTGMCELRALWPEDLVDANAWEQSDPRELALAVRALSTRLR</sequence>
<keyword evidence="3" id="KW-1185">Reference proteome</keyword>
<evidence type="ECO:0000313" key="2">
    <source>
        <dbReference type="EMBL" id="PNW82551.1"/>
    </source>
</evidence>
<proteinExistence type="predicted"/>
<feature type="region of interest" description="Disordered" evidence="1">
    <location>
        <begin position="1"/>
        <end position="41"/>
    </location>
</feature>
<reference evidence="2 3" key="1">
    <citation type="journal article" date="2007" name="Science">
        <title>The Chlamydomonas genome reveals the evolution of key animal and plant functions.</title>
        <authorList>
            <person name="Merchant S.S."/>
            <person name="Prochnik S.E."/>
            <person name="Vallon O."/>
            <person name="Harris E.H."/>
            <person name="Karpowicz S.J."/>
            <person name="Witman G.B."/>
            <person name="Terry A."/>
            <person name="Salamov A."/>
            <person name="Fritz-Laylin L.K."/>
            <person name="Marechal-Drouard L."/>
            <person name="Marshall W.F."/>
            <person name="Qu L.H."/>
            <person name="Nelson D.R."/>
            <person name="Sanderfoot A.A."/>
            <person name="Spalding M.H."/>
            <person name="Kapitonov V.V."/>
            <person name="Ren Q."/>
            <person name="Ferris P."/>
            <person name="Lindquist E."/>
            <person name="Shapiro H."/>
            <person name="Lucas S.M."/>
            <person name="Grimwood J."/>
            <person name="Schmutz J."/>
            <person name="Cardol P."/>
            <person name="Cerutti H."/>
            <person name="Chanfreau G."/>
            <person name="Chen C.L."/>
            <person name="Cognat V."/>
            <person name="Croft M.T."/>
            <person name="Dent R."/>
            <person name="Dutcher S."/>
            <person name="Fernandez E."/>
            <person name="Fukuzawa H."/>
            <person name="Gonzalez-Ballester D."/>
            <person name="Gonzalez-Halphen D."/>
            <person name="Hallmann A."/>
            <person name="Hanikenne M."/>
            <person name="Hippler M."/>
            <person name="Inwood W."/>
            <person name="Jabbari K."/>
            <person name="Kalanon M."/>
            <person name="Kuras R."/>
            <person name="Lefebvre P.A."/>
            <person name="Lemaire S.D."/>
            <person name="Lobanov A.V."/>
            <person name="Lohr M."/>
            <person name="Manuell A."/>
            <person name="Meier I."/>
            <person name="Mets L."/>
            <person name="Mittag M."/>
            <person name="Mittelmeier T."/>
            <person name="Moroney J.V."/>
            <person name="Moseley J."/>
            <person name="Napoli C."/>
            <person name="Nedelcu A.M."/>
            <person name="Niyogi K."/>
            <person name="Novoselov S.V."/>
            <person name="Paulsen I.T."/>
            <person name="Pazour G."/>
            <person name="Purton S."/>
            <person name="Ral J.P."/>
            <person name="Riano-Pachon D.M."/>
            <person name="Riekhof W."/>
            <person name="Rymarquis L."/>
            <person name="Schroda M."/>
            <person name="Stern D."/>
            <person name="Umen J."/>
            <person name="Willows R."/>
            <person name="Wilson N."/>
            <person name="Zimmer S.L."/>
            <person name="Allmer J."/>
            <person name="Balk J."/>
            <person name="Bisova K."/>
            <person name="Chen C.J."/>
            <person name="Elias M."/>
            <person name="Gendler K."/>
            <person name="Hauser C."/>
            <person name="Lamb M.R."/>
            <person name="Ledford H."/>
            <person name="Long J.C."/>
            <person name="Minagawa J."/>
            <person name="Page M.D."/>
            <person name="Pan J."/>
            <person name="Pootakham W."/>
            <person name="Roje S."/>
            <person name="Rose A."/>
            <person name="Stahlberg E."/>
            <person name="Terauchi A.M."/>
            <person name="Yang P."/>
            <person name="Ball S."/>
            <person name="Bowler C."/>
            <person name="Dieckmann C.L."/>
            <person name="Gladyshev V.N."/>
            <person name="Green P."/>
            <person name="Jorgensen R."/>
            <person name="Mayfield S."/>
            <person name="Mueller-Roeber B."/>
            <person name="Rajamani S."/>
            <person name="Sayre R.T."/>
            <person name="Brokstein P."/>
            <person name="Dubchak I."/>
            <person name="Goodstein D."/>
            <person name="Hornick L."/>
            <person name="Huang Y.W."/>
            <person name="Jhaveri J."/>
            <person name="Luo Y."/>
            <person name="Martinez D."/>
            <person name="Ngau W.C."/>
            <person name="Otillar B."/>
            <person name="Poliakov A."/>
            <person name="Porter A."/>
            <person name="Szajkowski L."/>
            <person name="Werner G."/>
            <person name="Zhou K."/>
            <person name="Grigoriev I.V."/>
            <person name="Rokhsar D.S."/>
            <person name="Grossman A.R."/>
        </authorList>
    </citation>
    <scope>NUCLEOTIDE SEQUENCE [LARGE SCALE GENOMIC DNA]</scope>
    <source>
        <strain evidence="3">CC-503</strain>
    </source>
</reference>
<evidence type="ECO:0000313" key="3">
    <source>
        <dbReference type="Proteomes" id="UP000006906"/>
    </source>
</evidence>
<dbReference type="EMBL" id="CM008967">
    <property type="protein sequence ID" value="PNW82551.1"/>
    <property type="molecule type" value="Genomic_DNA"/>
</dbReference>